<dbReference type="Proteomes" id="UP000243723">
    <property type="component" value="Unassembled WGS sequence"/>
</dbReference>
<gene>
    <name evidence="2" type="ORF">B9Z65_7301</name>
</gene>
<evidence type="ECO:0000256" key="1">
    <source>
        <dbReference type="SAM" id="SignalP"/>
    </source>
</evidence>
<dbReference type="EMBL" id="NHZQ01000305">
    <property type="protein sequence ID" value="PSK43787.1"/>
    <property type="molecule type" value="Genomic_DNA"/>
</dbReference>
<evidence type="ECO:0000313" key="3">
    <source>
        <dbReference type="Proteomes" id="UP000243723"/>
    </source>
</evidence>
<dbReference type="AlphaFoldDB" id="A0A2P7Z6D4"/>
<reference evidence="2 3" key="1">
    <citation type="submission" date="2017-05" db="EMBL/GenBank/DDBJ databases">
        <title>Draft genome sequence of Elsinoe australis.</title>
        <authorList>
            <person name="Cheng Q."/>
        </authorList>
    </citation>
    <scope>NUCLEOTIDE SEQUENCE [LARGE SCALE GENOMIC DNA]</scope>
    <source>
        <strain evidence="2 3">NL1</strain>
    </source>
</reference>
<keyword evidence="1" id="KW-0732">Signal</keyword>
<proteinExistence type="predicted"/>
<organism evidence="2 3">
    <name type="scientific">Elsinoe australis</name>
    <dbReference type="NCBI Taxonomy" id="40998"/>
    <lineage>
        <taxon>Eukaryota</taxon>
        <taxon>Fungi</taxon>
        <taxon>Dikarya</taxon>
        <taxon>Ascomycota</taxon>
        <taxon>Pezizomycotina</taxon>
        <taxon>Dothideomycetes</taxon>
        <taxon>Dothideomycetidae</taxon>
        <taxon>Myriangiales</taxon>
        <taxon>Elsinoaceae</taxon>
        <taxon>Elsinoe</taxon>
    </lineage>
</organism>
<accession>A0A2P7Z6D4</accession>
<protein>
    <submittedName>
        <fullName evidence="2">Uncharacterized protein</fullName>
    </submittedName>
</protein>
<evidence type="ECO:0000313" key="2">
    <source>
        <dbReference type="EMBL" id="PSK43787.1"/>
    </source>
</evidence>
<keyword evidence="3" id="KW-1185">Reference proteome</keyword>
<feature type="chain" id="PRO_5015197417" evidence="1">
    <location>
        <begin position="17"/>
        <end position="118"/>
    </location>
</feature>
<name>A0A2P7Z6D4_9PEZI</name>
<sequence>MPLLLPFLSLFALVASVNLNPSRNACRKIQKSIDLVTENALSEVPFCKYYLTLANDNYYKYYYNVDYNFTYHYNYDHFGAHDDVHYYDHNYDHHNYYFYYAHVDIDFTNHYNYDHDYP</sequence>
<comment type="caution">
    <text evidence="2">The sequence shown here is derived from an EMBL/GenBank/DDBJ whole genome shotgun (WGS) entry which is preliminary data.</text>
</comment>
<feature type="signal peptide" evidence="1">
    <location>
        <begin position="1"/>
        <end position="16"/>
    </location>
</feature>